<gene>
    <name evidence="9" type="ORF">FHU40_005126</name>
</gene>
<keyword evidence="6" id="KW-0624">Polysaccharide degradation</keyword>
<keyword evidence="2" id="KW-0964">Secreted</keyword>
<evidence type="ECO:0000256" key="1">
    <source>
        <dbReference type="ARBA" id="ARBA00004613"/>
    </source>
</evidence>
<dbReference type="RefSeq" id="WP_183595259.1">
    <property type="nucleotide sequence ID" value="NZ_JACHWR010000005.1"/>
</dbReference>
<reference evidence="9 10" key="1">
    <citation type="submission" date="2020-08" db="EMBL/GenBank/DDBJ databases">
        <title>Sequencing the genomes of 1000 actinobacteria strains.</title>
        <authorList>
            <person name="Klenk H.-P."/>
        </authorList>
    </citation>
    <scope>NUCLEOTIDE SEQUENCE [LARGE SCALE GENOMIC DNA]</scope>
    <source>
        <strain evidence="9 10">DSM 105498</strain>
    </source>
</reference>
<keyword evidence="4" id="KW-0677">Repeat</keyword>
<evidence type="ECO:0000256" key="7">
    <source>
        <dbReference type="SAM" id="MobiDB-lite"/>
    </source>
</evidence>
<feature type="region of interest" description="Disordered" evidence="7">
    <location>
        <begin position="84"/>
        <end position="105"/>
    </location>
</feature>
<evidence type="ECO:0000256" key="3">
    <source>
        <dbReference type="ARBA" id="ARBA00022729"/>
    </source>
</evidence>
<dbReference type="EMBL" id="JACHWR010000005">
    <property type="protein sequence ID" value="MBB3045273.1"/>
    <property type="molecule type" value="Genomic_DNA"/>
</dbReference>
<evidence type="ECO:0000256" key="6">
    <source>
        <dbReference type="ARBA" id="ARBA00023326"/>
    </source>
</evidence>
<dbReference type="SMART" id="SM00060">
    <property type="entry name" value="FN3"/>
    <property type="match status" value="4"/>
</dbReference>
<dbReference type="GO" id="GO:0016798">
    <property type="term" value="F:hydrolase activity, acting on glycosyl bonds"/>
    <property type="evidence" value="ECO:0007669"/>
    <property type="project" value="UniProtKB-KW"/>
</dbReference>
<dbReference type="Gene3D" id="2.60.40.10">
    <property type="entry name" value="Immunoglobulins"/>
    <property type="match status" value="8"/>
</dbReference>
<comment type="caution">
    <text evidence="9">The sequence shown here is derived from an EMBL/GenBank/DDBJ whole genome shotgun (WGS) entry which is preliminary data.</text>
</comment>
<accession>A0A7W4Z3N5</accession>
<feature type="domain" description="Fibronectin type-III" evidence="8">
    <location>
        <begin position="963"/>
        <end position="1059"/>
    </location>
</feature>
<evidence type="ECO:0000313" key="10">
    <source>
        <dbReference type="Proteomes" id="UP000589626"/>
    </source>
</evidence>
<dbReference type="GO" id="GO:0005576">
    <property type="term" value="C:extracellular region"/>
    <property type="evidence" value="ECO:0007669"/>
    <property type="project" value="UniProtKB-SubCell"/>
</dbReference>
<keyword evidence="5" id="KW-0378">Hydrolase</keyword>
<dbReference type="InterPro" id="IPR013783">
    <property type="entry name" value="Ig-like_fold"/>
</dbReference>
<dbReference type="SUPFAM" id="SSF117074">
    <property type="entry name" value="Hypothetical protein PA1324"/>
    <property type="match status" value="4"/>
</dbReference>
<dbReference type="InterPro" id="IPR036116">
    <property type="entry name" value="FN3_sf"/>
</dbReference>
<evidence type="ECO:0000256" key="5">
    <source>
        <dbReference type="ARBA" id="ARBA00023295"/>
    </source>
</evidence>
<keyword evidence="6" id="KW-0119">Carbohydrate metabolism</keyword>
<dbReference type="CDD" id="cd00063">
    <property type="entry name" value="FN3"/>
    <property type="match status" value="4"/>
</dbReference>
<organism evidence="9 10">
    <name type="scientific">Nocardioides soli</name>
    <dbReference type="NCBI Taxonomy" id="1036020"/>
    <lineage>
        <taxon>Bacteria</taxon>
        <taxon>Bacillati</taxon>
        <taxon>Actinomycetota</taxon>
        <taxon>Actinomycetes</taxon>
        <taxon>Propionibacteriales</taxon>
        <taxon>Nocardioidaceae</taxon>
        <taxon>Nocardioides</taxon>
    </lineage>
</organism>
<keyword evidence="10" id="KW-1185">Reference proteome</keyword>
<evidence type="ECO:0000259" key="8">
    <source>
        <dbReference type="PROSITE" id="PS50853"/>
    </source>
</evidence>
<dbReference type="Pfam" id="PF00041">
    <property type="entry name" value="fn3"/>
    <property type="match status" value="4"/>
</dbReference>
<comment type="subcellular location">
    <subcellularLocation>
        <location evidence="1">Secreted</location>
    </subcellularLocation>
</comment>
<dbReference type="SUPFAM" id="SSF49265">
    <property type="entry name" value="Fibronectin type III"/>
    <property type="match status" value="2"/>
</dbReference>
<evidence type="ECO:0000256" key="2">
    <source>
        <dbReference type="ARBA" id="ARBA00022525"/>
    </source>
</evidence>
<dbReference type="PANTHER" id="PTHR46708">
    <property type="entry name" value="TENASCIN"/>
    <property type="match status" value="1"/>
</dbReference>
<dbReference type="InterPro" id="IPR003961">
    <property type="entry name" value="FN3_dom"/>
</dbReference>
<dbReference type="SUPFAM" id="SSF69304">
    <property type="entry name" value="Tricorn protease N-terminal domain"/>
    <property type="match status" value="1"/>
</dbReference>
<dbReference type="Pfam" id="PF17210">
    <property type="entry name" value="SdrD_B"/>
    <property type="match status" value="1"/>
</dbReference>
<feature type="compositionally biased region" description="Pro residues" evidence="7">
    <location>
        <begin position="1061"/>
        <end position="1085"/>
    </location>
</feature>
<feature type="domain" description="Fibronectin type-III" evidence="8">
    <location>
        <begin position="359"/>
        <end position="446"/>
    </location>
</feature>
<name>A0A7W4Z3N5_9ACTN</name>
<dbReference type="AlphaFoldDB" id="A0A7W4Z3N5"/>
<dbReference type="GO" id="GO:0000272">
    <property type="term" value="P:polysaccharide catabolic process"/>
    <property type="evidence" value="ECO:0007669"/>
    <property type="project" value="UniProtKB-KW"/>
</dbReference>
<dbReference type="InterPro" id="IPR050991">
    <property type="entry name" value="ECM_Regulatory_Proteins"/>
</dbReference>
<feature type="domain" description="Fibronectin type-III" evidence="8">
    <location>
        <begin position="1090"/>
        <end position="1182"/>
    </location>
</feature>
<protein>
    <submittedName>
        <fullName evidence="9">Chitodextrinase</fullName>
    </submittedName>
</protein>
<dbReference type="Proteomes" id="UP000589626">
    <property type="component" value="Unassembled WGS sequence"/>
</dbReference>
<dbReference type="PANTHER" id="PTHR46708:SF2">
    <property type="entry name" value="FIBRONECTIN TYPE-III DOMAIN-CONTAINING PROTEIN"/>
    <property type="match status" value="1"/>
</dbReference>
<evidence type="ECO:0000313" key="9">
    <source>
        <dbReference type="EMBL" id="MBB3045273.1"/>
    </source>
</evidence>
<evidence type="ECO:0000256" key="4">
    <source>
        <dbReference type="ARBA" id="ARBA00022737"/>
    </source>
</evidence>
<dbReference type="InterPro" id="IPR033764">
    <property type="entry name" value="Sdr_B"/>
</dbReference>
<keyword evidence="5" id="KW-0326">Glycosidase</keyword>
<keyword evidence="3" id="KW-0732">Signal</keyword>
<dbReference type="PROSITE" id="PS50853">
    <property type="entry name" value="FN3"/>
    <property type="match status" value="4"/>
</dbReference>
<feature type="region of interest" description="Disordered" evidence="7">
    <location>
        <begin position="1041"/>
        <end position="1104"/>
    </location>
</feature>
<proteinExistence type="predicted"/>
<sequence length="1182" mass="124687">MTSRSRHTSSTTPTHAWRRLLSGGTLGLVVALLLATLTTGTGAYAASPTAASVPVSTAAGDCGCTEKGDYETPAGLVAPNVELDGSSSAPGEDHQPRYRVTATGAPPTTTLTVRRVDDSSTVLTLTTAATKWGFSPDEQRFVTHRVVGGLLEVQVYDLTATKPATAVIQQTVQVGDAALGFSPDGAYFGIIHLWSTSGTTTSVLVFDAATGRTAYSTTYSFSVPGSAGKRFGAAGWGFSPTGHGFLLAYVSGQSSVEATLVDLRGGRAVLSETLTGPAHWHFSPCGSMFALVTQNDASFMTSRLVRVADGEVLATRTDPVGAISFEATETSHVAQVGGTTRVLAPNPGCSAEHPPTWPSGSELTATDVEARSLTLSWTAATDDVAVTGYRVRRGSTTVATVPGSQRTLRVTGLQPGTTYTVSVEAGDAGGGWSTGGPTLRVTTAATVPTWPDTTRLVARDVTNTSVTLRWTEAATDEQGVTGYRVFRGDTQIATLDAAARTHVVDSLAPGTTYTFTVQAVDGDDNLSTDGPQTTVTTDDFEQLDVPEIRGTIYDDANLNGRRDDGERGIDAHTYPYVGFSAYRLDGTRRLERTWTGTDGVGRFTFDGLADGTWLIALGVGPRIQTTPADLQPQVVQIRNGAGWGKVDFGLTDRRPFPEEGDAKVRGVVYEDADRNGVRDAGEAPLSGLEIACVNIPMGGACHPDSVTSGSGGGYEIGSLIAGTIDLHPSLPEGSYSTGHRVAAVSSDETVEELDLGVVTGTATVTGQVFHDRDRDGARDAGEPSLADTRVCAVDRHFKADHCIFTDDDGTYRLPALPHGTIELSVSPWHGWDQTTPASAAVVDVGRNGTGTVHLGVDGPDGVVRGVVFHDRDRDGVRDAGEPVLPGAEVCVRSPALEWYPCSDTDDQGHYRIERLVSESYSFRHYAPAGYVSTLDEESLAFELGEDEDLVVDLGYATEQEAAPPGAPRDLRAEPGDGTVTLTWTAPEDDGGTPVLGYHVSRSTDGEQWDRVARVTAAELTWTATGLANDTEVRFRVTAYNAEGPGWSSDPVSAVPTAPETSPGPDPQPDPQPEPQPTPGPQPQPEPTAVAPSAPRSLKATVRGRSVQLRWTAPATTGGAPVTDYVVQRRSGKHWVTVRDGRSARLAATVRTPKRGAHHFRVAAVNTAGQGSWTAAMRVRVRR</sequence>
<feature type="domain" description="Fibronectin type-III" evidence="8">
    <location>
        <begin position="452"/>
        <end position="540"/>
    </location>
</feature>